<dbReference type="InterPro" id="IPR045155">
    <property type="entry name" value="Beta-lactam_cat"/>
</dbReference>
<evidence type="ECO:0000259" key="1">
    <source>
        <dbReference type="Pfam" id="PF13354"/>
    </source>
</evidence>
<dbReference type="AlphaFoldDB" id="A0A3M8CRK3"/>
<evidence type="ECO:0000313" key="3">
    <source>
        <dbReference type="Proteomes" id="UP000281915"/>
    </source>
</evidence>
<dbReference type="RefSeq" id="WP_122913463.1">
    <property type="nucleotide sequence ID" value="NZ_RHHT01000025.1"/>
</dbReference>
<dbReference type="Gene3D" id="3.40.710.10">
    <property type="entry name" value="DD-peptidase/beta-lactamase superfamily"/>
    <property type="match status" value="1"/>
</dbReference>
<dbReference type="PANTHER" id="PTHR35333:SF4">
    <property type="entry name" value="SLR0121 PROTEIN"/>
    <property type="match status" value="1"/>
</dbReference>
<dbReference type="InterPro" id="IPR012338">
    <property type="entry name" value="Beta-lactam/transpept-like"/>
</dbReference>
<keyword evidence="2" id="KW-0378">Hydrolase</keyword>
<dbReference type="SUPFAM" id="SSF56601">
    <property type="entry name" value="beta-lactamase/transpeptidase-like"/>
    <property type="match status" value="1"/>
</dbReference>
<comment type="caution">
    <text evidence="2">The sequence shown here is derived from an EMBL/GenBank/DDBJ whole genome shotgun (WGS) entry which is preliminary data.</text>
</comment>
<dbReference type="InterPro" id="IPR000871">
    <property type="entry name" value="Beta-lactam_class-A"/>
</dbReference>
<evidence type="ECO:0000313" key="2">
    <source>
        <dbReference type="EMBL" id="RNB78412.1"/>
    </source>
</evidence>
<protein>
    <submittedName>
        <fullName evidence="2">Serine hydrolase</fullName>
    </submittedName>
</protein>
<dbReference type="GO" id="GO:0046677">
    <property type="term" value="P:response to antibiotic"/>
    <property type="evidence" value="ECO:0007669"/>
    <property type="project" value="InterPro"/>
</dbReference>
<dbReference type="Proteomes" id="UP000281915">
    <property type="component" value="Unassembled WGS sequence"/>
</dbReference>
<feature type="domain" description="Beta-lactamase class A catalytic" evidence="1">
    <location>
        <begin position="23"/>
        <end position="246"/>
    </location>
</feature>
<reference evidence="2 3" key="1">
    <citation type="submission" date="2018-10" db="EMBL/GenBank/DDBJ databases">
        <title>Phylogenomics of Brevibacillus.</title>
        <authorList>
            <person name="Dunlap C."/>
        </authorList>
    </citation>
    <scope>NUCLEOTIDE SEQUENCE [LARGE SCALE GENOMIC DNA]</scope>
    <source>
        <strain evidence="2 3">JCM 15085</strain>
    </source>
</reference>
<dbReference type="EMBL" id="RHHT01000025">
    <property type="protein sequence ID" value="RNB78412.1"/>
    <property type="molecule type" value="Genomic_DNA"/>
</dbReference>
<dbReference type="GO" id="GO:0008800">
    <property type="term" value="F:beta-lactamase activity"/>
    <property type="evidence" value="ECO:0007669"/>
    <property type="project" value="InterPro"/>
</dbReference>
<proteinExistence type="predicted"/>
<dbReference type="Pfam" id="PF13354">
    <property type="entry name" value="Beta-lactamase2"/>
    <property type="match status" value="1"/>
</dbReference>
<dbReference type="GO" id="GO:0030655">
    <property type="term" value="P:beta-lactam antibiotic catabolic process"/>
    <property type="evidence" value="ECO:0007669"/>
    <property type="project" value="InterPro"/>
</dbReference>
<name>A0A3M8CRK3_9BACL</name>
<sequence>MQRAEGLKKQLSQIVEDAKGTWGIVVEEVGQGICYEHLPDQSFIAESVIKVPIMAAVFAAAWQGEFSLEDRLVLRREDMVQGSGMLFALSPGLRLSIRELATLMIIQSDNTATNILIDLVGKERIDQTMRELGMKESRYVRKLMIYPADNPGNNTITARDVTTVLSQLGAGRYLSAKACEEMVAIMKKQQFRNGLPSLLPVADDGKGKEMLATDWEIACKSGWDTGRQHDAGLLYTQGRCFAITALSQDVEAEEALHTLGSIGKAVYDYAKNG</sequence>
<gene>
    <name evidence="2" type="ORF">EDM58_11450</name>
</gene>
<dbReference type="PANTHER" id="PTHR35333">
    <property type="entry name" value="BETA-LACTAMASE"/>
    <property type="match status" value="1"/>
</dbReference>
<accession>A0A3M8CRK3</accession>
<organism evidence="2 3">
    <name type="scientific">Brevibacillus panacihumi</name>
    <dbReference type="NCBI Taxonomy" id="497735"/>
    <lineage>
        <taxon>Bacteria</taxon>
        <taxon>Bacillati</taxon>
        <taxon>Bacillota</taxon>
        <taxon>Bacilli</taxon>
        <taxon>Bacillales</taxon>
        <taxon>Paenibacillaceae</taxon>
        <taxon>Brevibacillus</taxon>
    </lineage>
</organism>